<reference evidence="2 3" key="1">
    <citation type="submission" date="2022-04" db="EMBL/GenBank/DDBJ databases">
        <title>Genome draft of Actinomadura sp. ATCC 31491.</title>
        <authorList>
            <person name="Shi X."/>
            <person name="Du Y."/>
        </authorList>
    </citation>
    <scope>NUCLEOTIDE SEQUENCE [LARGE SCALE GENOMIC DNA]</scope>
    <source>
        <strain evidence="2 3">ATCC 31491</strain>
        <plasmid evidence="2">unnamed3</plasmid>
    </source>
</reference>
<keyword evidence="2" id="KW-0614">Plasmid</keyword>
<gene>
    <name evidence="2" type="ORF">MF672_050975</name>
</gene>
<organism evidence="2 3">
    <name type="scientific">Actinomadura luzonensis</name>
    <dbReference type="NCBI Taxonomy" id="2805427"/>
    <lineage>
        <taxon>Bacteria</taxon>
        <taxon>Bacillati</taxon>
        <taxon>Actinomycetota</taxon>
        <taxon>Actinomycetes</taxon>
        <taxon>Streptosporangiales</taxon>
        <taxon>Thermomonosporaceae</taxon>
        <taxon>Actinomadura</taxon>
    </lineage>
</organism>
<dbReference type="EMBL" id="JAKRKC020000006">
    <property type="protein sequence ID" value="MCK2222077.1"/>
    <property type="molecule type" value="Genomic_DNA"/>
</dbReference>
<dbReference type="Proteomes" id="UP001317259">
    <property type="component" value="Unassembled WGS sequence"/>
</dbReference>
<evidence type="ECO:0000256" key="1">
    <source>
        <dbReference type="SAM" id="MobiDB-lite"/>
    </source>
</evidence>
<accession>A0ABT0GBW7</accession>
<evidence type="ECO:0000313" key="3">
    <source>
        <dbReference type="Proteomes" id="UP001317259"/>
    </source>
</evidence>
<keyword evidence="3" id="KW-1185">Reference proteome</keyword>
<proteinExistence type="predicted"/>
<evidence type="ECO:0000313" key="2">
    <source>
        <dbReference type="EMBL" id="MCK2222077.1"/>
    </source>
</evidence>
<feature type="region of interest" description="Disordered" evidence="1">
    <location>
        <begin position="143"/>
        <end position="199"/>
    </location>
</feature>
<geneLocation type="plasmid" evidence="2">
    <name>unnamed3</name>
</geneLocation>
<dbReference type="RefSeq" id="WP_242372888.1">
    <property type="nucleotide sequence ID" value="NZ_JAKRKC020000006.1"/>
</dbReference>
<comment type="caution">
    <text evidence="2">The sequence shown here is derived from an EMBL/GenBank/DDBJ whole genome shotgun (WGS) entry which is preliminary data.</text>
</comment>
<protein>
    <submittedName>
        <fullName evidence="2">Uncharacterized protein</fullName>
    </submittedName>
</protein>
<feature type="compositionally biased region" description="Polar residues" evidence="1">
    <location>
        <begin position="167"/>
        <end position="199"/>
    </location>
</feature>
<sequence>MDLDAARRARAAKKGGAEPLIIGGDTIAVLPAEFPLDVLEPLITGVDLDIALLARSVVDAIQADNRAESGSALISMIVDMVITNPGLPAELLSAAKEMLRRLIGADGYDRFVSERPSREDLAEFVRGLFAKYGWADAGDVLGESMPPADGSPGGTTSTPTSGPVLEDSTSTESGPTPEVTGSSGYAASLPTASGSLQMP</sequence>
<feature type="compositionally biased region" description="Low complexity" evidence="1">
    <location>
        <begin position="154"/>
        <end position="163"/>
    </location>
</feature>
<name>A0ABT0GBW7_9ACTN</name>